<dbReference type="Proteomes" id="UP000036987">
    <property type="component" value="Unassembled WGS sequence"/>
</dbReference>
<dbReference type="GO" id="GO:0000978">
    <property type="term" value="F:RNA polymerase II cis-regulatory region sequence-specific DNA binding"/>
    <property type="evidence" value="ECO:0007669"/>
    <property type="project" value="InterPro"/>
</dbReference>
<dbReference type="STRING" id="29655.A0A0K9P5W6"/>
<evidence type="ECO:0000256" key="3">
    <source>
        <dbReference type="ARBA" id="ARBA00023015"/>
    </source>
</evidence>
<evidence type="ECO:0000256" key="4">
    <source>
        <dbReference type="ARBA" id="ARBA00023125"/>
    </source>
</evidence>
<proteinExistence type="inferred from homology"/>
<dbReference type="PANTHER" id="PTHR12081">
    <property type="entry name" value="TRANSCRIPTION FACTOR E2F"/>
    <property type="match status" value="1"/>
</dbReference>
<evidence type="ECO:0000256" key="5">
    <source>
        <dbReference type="ARBA" id="ARBA00023163"/>
    </source>
</evidence>
<dbReference type="Gene3D" id="1.10.10.10">
    <property type="entry name" value="Winged helix-like DNA-binding domain superfamily/Winged helix DNA-binding domain"/>
    <property type="match status" value="1"/>
</dbReference>
<dbReference type="GO" id="GO:0006357">
    <property type="term" value="P:regulation of transcription by RNA polymerase II"/>
    <property type="evidence" value="ECO:0007669"/>
    <property type="project" value="InterPro"/>
</dbReference>
<evidence type="ECO:0000256" key="6">
    <source>
        <dbReference type="ARBA" id="ARBA00023242"/>
    </source>
</evidence>
<dbReference type="InterPro" id="IPR036388">
    <property type="entry name" value="WH-like_DNA-bd_sf"/>
</dbReference>
<name>A0A0K9P5W6_ZOSMR</name>
<evidence type="ECO:0000313" key="10">
    <source>
        <dbReference type="EMBL" id="KMZ64404.1"/>
    </source>
</evidence>
<dbReference type="GO" id="GO:0005634">
    <property type="term" value="C:nucleus"/>
    <property type="evidence" value="ECO:0007669"/>
    <property type="project" value="UniProtKB-SubCell"/>
</dbReference>
<evidence type="ECO:0000256" key="2">
    <source>
        <dbReference type="ARBA" id="ARBA00010940"/>
    </source>
</evidence>
<keyword evidence="3 8" id="KW-0805">Transcription regulation</keyword>
<reference evidence="11" key="1">
    <citation type="journal article" date="2016" name="Nature">
        <title>The genome of the seagrass Zostera marina reveals angiosperm adaptation to the sea.</title>
        <authorList>
            <person name="Olsen J.L."/>
            <person name="Rouze P."/>
            <person name="Verhelst B."/>
            <person name="Lin Y.-C."/>
            <person name="Bayer T."/>
            <person name="Collen J."/>
            <person name="Dattolo E."/>
            <person name="De Paoli E."/>
            <person name="Dittami S."/>
            <person name="Maumus F."/>
            <person name="Michel G."/>
            <person name="Kersting A."/>
            <person name="Lauritano C."/>
            <person name="Lohaus R."/>
            <person name="Toepel M."/>
            <person name="Tonon T."/>
            <person name="Vanneste K."/>
            <person name="Amirebrahimi M."/>
            <person name="Brakel J."/>
            <person name="Bostroem C."/>
            <person name="Chovatia M."/>
            <person name="Grimwood J."/>
            <person name="Jenkins J.W."/>
            <person name="Jueterbock A."/>
            <person name="Mraz A."/>
            <person name="Stam W.T."/>
            <person name="Tice H."/>
            <person name="Bornberg-Bauer E."/>
            <person name="Green P.J."/>
            <person name="Pearson G.A."/>
            <person name="Procaccini G."/>
            <person name="Duarte C.M."/>
            <person name="Schmutz J."/>
            <person name="Reusch T.B.H."/>
            <person name="Van de Peer Y."/>
        </authorList>
    </citation>
    <scope>NUCLEOTIDE SEQUENCE [LARGE SCALE GENOMIC DNA]</scope>
    <source>
        <strain evidence="11">cv. Finnish</strain>
    </source>
</reference>
<keyword evidence="7" id="KW-0131">Cell cycle</keyword>
<evidence type="ECO:0000256" key="1">
    <source>
        <dbReference type="ARBA" id="ARBA00004123"/>
    </source>
</evidence>
<comment type="subcellular location">
    <subcellularLocation>
        <location evidence="1 8">Nucleus</location>
    </subcellularLocation>
</comment>
<keyword evidence="11" id="KW-1185">Reference proteome</keyword>
<dbReference type="SMART" id="SM01372">
    <property type="entry name" value="E2F_TDP"/>
    <property type="match status" value="1"/>
</dbReference>
<dbReference type="GO" id="GO:0005667">
    <property type="term" value="C:transcription regulator complex"/>
    <property type="evidence" value="ECO:0007669"/>
    <property type="project" value="InterPro"/>
</dbReference>
<evidence type="ECO:0000256" key="7">
    <source>
        <dbReference type="ARBA" id="ARBA00023306"/>
    </source>
</evidence>
<protein>
    <recommendedName>
        <fullName evidence="9">E2F/DP family winged-helix DNA-binding domain-containing protein</fullName>
    </recommendedName>
</protein>
<dbReference type="OrthoDB" id="743389at2759"/>
<dbReference type="InterPro" id="IPR003316">
    <property type="entry name" value="E2F_WHTH_DNA-bd_dom"/>
</dbReference>
<gene>
    <name evidence="10" type="ORF">ZOSMA_36G00060</name>
</gene>
<dbReference type="Pfam" id="PF02319">
    <property type="entry name" value="WHD_E2F_TDP"/>
    <property type="match status" value="1"/>
</dbReference>
<dbReference type="SUPFAM" id="SSF46785">
    <property type="entry name" value="Winged helix' DNA-binding domain"/>
    <property type="match status" value="1"/>
</dbReference>
<comment type="caution">
    <text evidence="10">The sequence shown here is derived from an EMBL/GenBank/DDBJ whole genome shotgun (WGS) entry which is preliminary data.</text>
</comment>
<evidence type="ECO:0000259" key="9">
    <source>
        <dbReference type="SMART" id="SM01372"/>
    </source>
</evidence>
<evidence type="ECO:0000313" key="11">
    <source>
        <dbReference type="Proteomes" id="UP000036987"/>
    </source>
</evidence>
<keyword evidence="5 8" id="KW-0804">Transcription</keyword>
<organism evidence="10 11">
    <name type="scientific">Zostera marina</name>
    <name type="common">Eelgrass</name>
    <dbReference type="NCBI Taxonomy" id="29655"/>
    <lineage>
        <taxon>Eukaryota</taxon>
        <taxon>Viridiplantae</taxon>
        <taxon>Streptophyta</taxon>
        <taxon>Embryophyta</taxon>
        <taxon>Tracheophyta</taxon>
        <taxon>Spermatophyta</taxon>
        <taxon>Magnoliopsida</taxon>
        <taxon>Liliopsida</taxon>
        <taxon>Zosteraceae</taxon>
        <taxon>Zostera</taxon>
    </lineage>
</organism>
<dbReference type="InterPro" id="IPR036390">
    <property type="entry name" value="WH_DNA-bd_sf"/>
</dbReference>
<dbReference type="InterPro" id="IPR015633">
    <property type="entry name" value="E2F"/>
</dbReference>
<dbReference type="AlphaFoldDB" id="A0A0K9P5W6"/>
<dbReference type="FunFam" id="1.10.10.10:FF:000458">
    <property type="entry name" value="E2F-like (Mammalian transcription factor)"/>
    <property type="match status" value="1"/>
</dbReference>
<feature type="domain" description="E2F/DP family winged-helix DNA-binding" evidence="9">
    <location>
        <begin position="10"/>
        <end position="69"/>
    </location>
</feature>
<evidence type="ECO:0000256" key="8">
    <source>
        <dbReference type="RuleBase" id="RU003796"/>
    </source>
</evidence>
<dbReference type="PANTHER" id="PTHR12081:SF18">
    <property type="entry name" value="TRANSCRIPTION FACTOR E2F2-RELATED"/>
    <property type="match status" value="1"/>
</dbReference>
<accession>A0A0K9P5W6</accession>
<sequence>MDYLALFSPGLLTKKFIDLLRESKDGTLDLNNAAEHLAVQKRRIYDITNVLKGVGMIEKNMINKRKLSGFEAVVMPKVLQEYMTSLQVNIFDYIAFYLLCL</sequence>
<keyword evidence="4 8" id="KW-0238">DNA-binding</keyword>
<comment type="similarity">
    <text evidence="2 8">Belongs to the E2F/DP family.</text>
</comment>
<dbReference type="EMBL" id="LFYR01001151">
    <property type="protein sequence ID" value="KMZ64404.1"/>
    <property type="molecule type" value="Genomic_DNA"/>
</dbReference>
<keyword evidence="6 8" id="KW-0539">Nucleus</keyword>